<name>A7NGM2_ROSCS</name>
<feature type="transmembrane region" description="Helical" evidence="1">
    <location>
        <begin position="27"/>
        <end position="50"/>
    </location>
</feature>
<evidence type="ECO:0000259" key="2">
    <source>
        <dbReference type="Pfam" id="PF02698"/>
    </source>
</evidence>
<evidence type="ECO:0000256" key="1">
    <source>
        <dbReference type="SAM" id="Phobius"/>
    </source>
</evidence>
<sequence length="225" mass="25207">MKIRSMDCNTSPERLTSGYRSRQSRRMFVRIGGAALATIALLAGSAGWWLPALGSLLALPGRTARADAIVVLGGGFPLRDQHAIDLYREGWAREIWRTGEMPGGSAVVQKARRLAIQQGVPAAAFVPLITDSTWTDGREIARMARERKVERVIIVTDWSHSRRALCVIKHHLAGSGIEAFYDGPRNPPYTPFDWWHHPEGRRIVAGELLKTFYYLLRFGVTPWEC</sequence>
<dbReference type="HOGENOM" id="CLU_102863_0_0_0"/>
<organism evidence="3 4">
    <name type="scientific">Roseiflexus castenholzii (strain DSM 13941 / HLO8)</name>
    <dbReference type="NCBI Taxonomy" id="383372"/>
    <lineage>
        <taxon>Bacteria</taxon>
        <taxon>Bacillati</taxon>
        <taxon>Chloroflexota</taxon>
        <taxon>Chloroflexia</taxon>
        <taxon>Chloroflexales</taxon>
        <taxon>Roseiflexineae</taxon>
        <taxon>Roseiflexaceae</taxon>
        <taxon>Roseiflexus</taxon>
    </lineage>
</organism>
<keyword evidence="4" id="KW-1185">Reference proteome</keyword>
<dbReference type="InterPro" id="IPR003848">
    <property type="entry name" value="DUF218"/>
</dbReference>
<feature type="domain" description="DUF218" evidence="2">
    <location>
        <begin position="67"/>
        <end position="171"/>
    </location>
</feature>
<keyword evidence="1" id="KW-0812">Transmembrane</keyword>
<keyword evidence="1" id="KW-0472">Membrane</keyword>
<dbReference type="RefSeq" id="WP_011998018.1">
    <property type="nucleotide sequence ID" value="NC_009767.1"/>
</dbReference>
<gene>
    <name evidence="3" type="ordered locus">Rcas_0485</name>
</gene>
<dbReference type="KEGG" id="rca:Rcas_0485"/>
<dbReference type="eggNOG" id="COG1434">
    <property type="taxonomic scope" value="Bacteria"/>
</dbReference>
<dbReference type="STRING" id="383372.Rcas_0485"/>
<evidence type="ECO:0000313" key="4">
    <source>
        <dbReference type="Proteomes" id="UP000000263"/>
    </source>
</evidence>
<dbReference type="Proteomes" id="UP000000263">
    <property type="component" value="Chromosome"/>
</dbReference>
<dbReference type="EMBL" id="CP000804">
    <property type="protein sequence ID" value="ABU56615.1"/>
    <property type="molecule type" value="Genomic_DNA"/>
</dbReference>
<protein>
    <recommendedName>
        <fullName evidence="2">DUF218 domain-containing protein</fullName>
    </recommendedName>
</protein>
<dbReference type="AlphaFoldDB" id="A7NGM2"/>
<dbReference type="CDD" id="cd06259">
    <property type="entry name" value="YdcF-like"/>
    <property type="match status" value="1"/>
</dbReference>
<dbReference type="Pfam" id="PF02698">
    <property type="entry name" value="DUF218"/>
    <property type="match status" value="1"/>
</dbReference>
<reference evidence="3 4" key="1">
    <citation type="submission" date="2007-08" db="EMBL/GenBank/DDBJ databases">
        <title>Complete sequence of Roseiflexus castenholzii DSM 13941.</title>
        <authorList>
            <consortium name="US DOE Joint Genome Institute"/>
            <person name="Copeland A."/>
            <person name="Lucas S."/>
            <person name="Lapidus A."/>
            <person name="Barry K."/>
            <person name="Glavina del Rio T."/>
            <person name="Dalin E."/>
            <person name="Tice H."/>
            <person name="Pitluck S."/>
            <person name="Thompson L.S."/>
            <person name="Brettin T."/>
            <person name="Bruce D."/>
            <person name="Detter J.C."/>
            <person name="Han C."/>
            <person name="Tapia R."/>
            <person name="Schmutz J."/>
            <person name="Larimer F."/>
            <person name="Land M."/>
            <person name="Hauser L."/>
            <person name="Kyrpides N."/>
            <person name="Mikhailova N."/>
            <person name="Bryant D.A."/>
            <person name="Hanada S."/>
            <person name="Tsukatani Y."/>
            <person name="Richardson P."/>
        </authorList>
    </citation>
    <scope>NUCLEOTIDE SEQUENCE [LARGE SCALE GENOMIC DNA]</scope>
    <source>
        <strain evidence="4">DSM 13941 / HLO8</strain>
    </source>
</reference>
<keyword evidence="1" id="KW-1133">Transmembrane helix</keyword>
<evidence type="ECO:0000313" key="3">
    <source>
        <dbReference type="EMBL" id="ABU56615.1"/>
    </source>
</evidence>
<proteinExistence type="predicted"/>
<accession>A7NGM2</accession>